<protein>
    <submittedName>
        <fullName evidence="2">Membrane protein-like protein</fullName>
    </submittedName>
</protein>
<keyword evidence="1" id="KW-0472">Membrane</keyword>
<name>B4D783_9BACT</name>
<evidence type="ECO:0000313" key="2">
    <source>
        <dbReference type="EMBL" id="EDY17734.1"/>
    </source>
</evidence>
<dbReference type="InterPro" id="IPR021125">
    <property type="entry name" value="DUF2127"/>
</dbReference>
<dbReference type="eggNOG" id="COG3305">
    <property type="taxonomic scope" value="Bacteria"/>
</dbReference>
<dbReference type="AlphaFoldDB" id="B4D783"/>
<dbReference type="STRING" id="497964.CfE428DRAFT_4773"/>
<keyword evidence="3" id="KW-1185">Reference proteome</keyword>
<dbReference type="InParanoid" id="B4D783"/>
<dbReference type="Proteomes" id="UP000005824">
    <property type="component" value="Unassembled WGS sequence"/>
</dbReference>
<feature type="transmembrane region" description="Helical" evidence="1">
    <location>
        <begin position="109"/>
        <end position="127"/>
    </location>
</feature>
<comment type="caution">
    <text evidence="2">The sequence shown here is derived from an EMBL/GenBank/DDBJ whole genome shotgun (WGS) entry which is preliminary data.</text>
</comment>
<feature type="transmembrane region" description="Helical" evidence="1">
    <location>
        <begin position="18"/>
        <end position="40"/>
    </location>
</feature>
<feature type="transmembrane region" description="Helical" evidence="1">
    <location>
        <begin position="82"/>
        <end position="102"/>
    </location>
</feature>
<keyword evidence="1" id="KW-0812">Transmembrane</keyword>
<accession>B4D783</accession>
<organism evidence="2 3">
    <name type="scientific">Chthoniobacter flavus Ellin428</name>
    <dbReference type="NCBI Taxonomy" id="497964"/>
    <lineage>
        <taxon>Bacteria</taxon>
        <taxon>Pseudomonadati</taxon>
        <taxon>Verrucomicrobiota</taxon>
        <taxon>Spartobacteria</taxon>
        <taxon>Chthoniobacterales</taxon>
        <taxon>Chthoniobacteraceae</taxon>
        <taxon>Chthoniobacter</taxon>
    </lineage>
</organism>
<evidence type="ECO:0000256" key="1">
    <source>
        <dbReference type="SAM" id="Phobius"/>
    </source>
</evidence>
<keyword evidence="1" id="KW-1133">Transmembrane helix</keyword>
<reference evidence="2 3" key="1">
    <citation type="journal article" date="2011" name="J. Bacteriol.">
        <title>Genome sequence of Chthoniobacter flavus Ellin428, an aerobic heterotrophic soil bacterium.</title>
        <authorList>
            <person name="Kant R."/>
            <person name="van Passel M.W."/>
            <person name="Palva A."/>
            <person name="Lucas S."/>
            <person name="Lapidus A."/>
            <person name="Glavina Del Rio T."/>
            <person name="Dalin E."/>
            <person name="Tice H."/>
            <person name="Bruce D."/>
            <person name="Goodwin L."/>
            <person name="Pitluck S."/>
            <person name="Larimer F.W."/>
            <person name="Land M.L."/>
            <person name="Hauser L."/>
            <person name="Sangwan P."/>
            <person name="de Vos W.M."/>
            <person name="Janssen P.H."/>
            <person name="Smidt H."/>
        </authorList>
    </citation>
    <scope>NUCLEOTIDE SEQUENCE [LARGE SCALE GENOMIC DNA]</scope>
    <source>
        <strain evidence="2 3">Ellin428</strain>
    </source>
</reference>
<gene>
    <name evidence="2" type="ORF">CfE428DRAFT_4773</name>
</gene>
<feature type="transmembrane region" description="Helical" evidence="1">
    <location>
        <begin position="133"/>
        <end position="153"/>
    </location>
</feature>
<dbReference type="RefSeq" id="WP_006982094.1">
    <property type="nucleotide sequence ID" value="NZ_ABVL01000017.1"/>
</dbReference>
<sequence>MAPNPVPSSKEDRYLRVIAIYTVGKGLLLCLLAIGFLGFLHKDVDMIVGNWMSLLGFNMENRHVIAILARLDKVTDKQLRELSGITFAVAGVFLTQGSGLLLRQQWAKYLTVSVTSALIPVEIVELFRHFGWIKVGVLAVNIAIVAFLVVSLVREKRRTQLTKPALAAGPQPVAVSCETV</sequence>
<dbReference type="Pfam" id="PF09900">
    <property type="entry name" value="DUF2127"/>
    <property type="match status" value="1"/>
</dbReference>
<dbReference type="EMBL" id="ABVL01000017">
    <property type="protein sequence ID" value="EDY17734.1"/>
    <property type="molecule type" value="Genomic_DNA"/>
</dbReference>
<evidence type="ECO:0000313" key="3">
    <source>
        <dbReference type="Proteomes" id="UP000005824"/>
    </source>
</evidence>
<proteinExistence type="predicted"/>